<dbReference type="RefSeq" id="WP_211972196.1">
    <property type="nucleotide sequence ID" value="NZ_JAGTXB010000003.1"/>
</dbReference>
<keyword evidence="1" id="KW-0863">Zinc-finger</keyword>
<keyword evidence="1" id="KW-0479">Metal-binding</keyword>
<dbReference type="InterPro" id="IPR007527">
    <property type="entry name" value="Znf_SWIM"/>
</dbReference>
<feature type="domain" description="SWIM-type" evidence="2">
    <location>
        <begin position="69"/>
        <end position="105"/>
    </location>
</feature>
<evidence type="ECO:0000256" key="1">
    <source>
        <dbReference type="PROSITE-ProRule" id="PRU00325"/>
    </source>
</evidence>
<evidence type="ECO:0000313" key="3">
    <source>
        <dbReference type="EMBL" id="MBS0027084.1"/>
    </source>
</evidence>
<keyword evidence="4" id="KW-1185">Reference proteome</keyword>
<evidence type="ECO:0000259" key="2">
    <source>
        <dbReference type="PROSITE" id="PS50966"/>
    </source>
</evidence>
<proteinExistence type="predicted"/>
<organism evidence="3 4">
    <name type="scientific">Chitinophaga hostae</name>
    <dbReference type="NCBI Taxonomy" id="2831022"/>
    <lineage>
        <taxon>Bacteria</taxon>
        <taxon>Pseudomonadati</taxon>
        <taxon>Bacteroidota</taxon>
        <taxon>Chitinophagia</taxon>
        <taxon>Chitinophagales</taxon>
        <taxon>Chitinophagaceae</taxon>
        <taxon>Chitinophaga</taxon>
    </lineage>
</organism>
<accession>A0ABS5IVV1</accession>
<name>A0ABS5IVV1_9BACT</name>
<evidence type="ECO:0000313" key="4">
    <source>
        <dbReference type="Proteomes" id="UP000676386"/>
    </source>
</evidence>
<keyword evidence="1" id="KW-0862">Zinc</keyword>
<gene>
    <name evidence="3" type="ORF">KE626_07165</name>
</gene>
<sequence>MSTAKLNTHAPSASVAIPFTNGNCISLEELQKQSIDGLLLKDIAHPLVKFQAYKNHQLVLKSKFATGDYILTFNADSKDLHVACSCKNKAPGICIHIFKTIDAIAYKYGNKYFEQLQENKQFDIGFKYPDAYDKIETDYGITLAKRKELKQLYPFENTSWPLPLSDMLALEPAIESVAREKRAAVVFFVALPYGKRQFPFILSGYGKLSKGNDQLVSWVKFGPEIDEAIGRPYTVDQLGLYLKAGELRKKVEEFAKKYGDVYRISWNLEVQEIFQEWKILYPLLQDEIFVYAYKYYGSRQLRGRPSKANARRVAISKKKPFVYFKKDSIKGKSQLSLGIKIDRKPISSYRVHFPFLFHNGTMYMFDSYQDAVIVQWIDNIGCITFFAEHKKDFDDAILTPLSQKYPIL</sequence>
<reference evidence="3 4" key="1">
    <citation type="submission" date="2021-04" db="EMBL/GenBank/DDBJ databases">
        <title>Chitinophaga sp. nov., isolated from the rhizosphere soil.</title>
        <authorList>
            <person name="He S."/>
        </authorList>
    </citation>
    <scope>NUCLEOTIDE SEQUENCE [LARGE SCALE GENOMIC DNA]</scope>
    <source>
        <strain evidence="3 4">2R12</strain>
    </source>
</reference>
<protein>
    <recommendedName>
        <fullName evidence="2">SWIM-type domain-containing protein</fullName>
    </recommendedName>
</protein>
<dbReference type="Proteomes" id="UP000676386">
    <property type="component" value="Unassembled WGS sequence"/>
</dbReference>
<comment type="caution">
    <text evidence="3">The sequence shown here is derived from an EMBL/GenBank/DDBJ whole genome shotgun (WGS) entry which is preliminary data.</text>
</comment>
<dbReference type="EMBL" id="JAGTXB010000003">
    <property type="protein sequence ID" value="MBS0027084.1"/>
    <property type="molecule type" value="Genomic_DNA"/>
</dbReference>
<dbReference type="PROSITE" id="PS50966">
    <property type="entry name" value="ZF_SWIM"/>
    <property type="match status" value="1"/>
</dbReference>